<evidence type="ECO:0000313" key="3">
    <source>
        <dbReference type="Proteomes" id="UP001055712"/>
    </source>
</evidence>
<feature type="transmembrane region" description="Helical" evidence="1">
    <location>
        <begin position="12"/>
        <end position="29"/>
    </location>
</feature>
<evidence type="ECO:0000313" key="2">
    <source>
        <dbReference type="EMBL" id="KAI3424321.1"/>
    </source>
</evidence>
<dbReference type="EMBL" id="SIDB01000013">
    <property type="protein sequence ID" value="KAI3424321.1"/>
    <property type="molecule type" value="Genomic_DNA"/>
</dbReference>
<dbReference type="AlphaFoldDB" id="A0A9D4TFQ0"/>
<keyword evidence="1" id="KW-1133">Transmembrane helix</keyword>
<dbReference type="GO" id="GO:0016020">
    <property type="term" value="C:membrane"/>
    <property type="evidence" value="ECO:0007669"/>
    <property type="project" value="InterPro"/>
</dbReference>
<dbReference type="PANTHER" id="PTHR32301:SF6">
    <property type="entry name" value="GOLVESIN-RELATED"/>
    <property type="match status" value="1"/>
</dbReference>
<dbReference type="Gene3D" id="3.40.50.300">
    <property type="entry name" value="P-loop containing nucleotide triphosphate hydrolases"/>
    <property type="match status" value="1"/>
</dbReference>
<sequence length="357" mass="39313">MGRARTRQPGRYLLRIFTCIGLLLIVGTLRQGTVLELPNQVRDLIAQAGSPGSGGDATGGSHSISDAQQCPVRVPGYAVGSIALIHIPKTAGTYLHTALRSLMPQTGVGRWCTWGNGPEFDMPPVFSTCAVGNPGPDHQQLFEATKRSFLTNCSGFTSHQDVAYFDAVGVDYSRTLTITALRHPVERVISAYYYSLRVDAPFLAGYKPANETDFSGLVRFVDDNPIDSNNLMTQVMAGARHCNWPGTPPLPPEDQHLALAKQNLARICVIVLSEFMDESLVRLAKAANWGSRRVLRLAAELEAHYTTAMNQTLVNSTPKPKIPLEVRQAIERNNQLDMQLYEFGLQLFMHRSLLSYT</sequence>
<accession>A0A9D4TFQ0</accession>
<dbReference type="SUPFAM" id="SSF52540">
    <property type="entry name" value="P-loop containing nucleoside triphosphate hydrolases"/>
    <property type="match status" value="1"/>
</dbReference>
<keyword evidence="1" id="KW-0812">Transmembrane</keyword>
<dbReference type="GO" id="GO:0008146">
    <property type="term" value="F:sulfotransferase activity"/>
    <property type="evidence" value="ECO:0007669"/>
    <property type="project" value="InterPro"/>
</dbReference>
<organism evidence="2 3">
    <name type="scientific">Chlorella vulgaris</name>
    <name type="common">Green alga</name>
    <dbReference type="NCBI Taxonomy" id="3077"/>
    <lineage>
        <taxon>Eukaryota</taxon>
        <taxon>Viridiplantae</taxon>
        <taxon>Chlorophyta</taxon>
        <taxon>core chlorophytes</taxon>
        <taxon>Trebouxiophyceae</taxon>
        <taxon>Chlorellales</taxon>
        <taxon>Chlorellaceae</taxon>
        <taxon>Chlorella clade</taxon>
        <taxon>Chlorella</taxon>
    </lineage>
</organism>
<comment type="caution">
    <text evidence="2">The sequence shown here is derived from an EMBL/GenBank/DDBJ whole genome shotgun (WGS) entry which is preliminary data.</text>
</comment>
<evidence type="ECO:0008006" key="4">
    <source>
        <dbReference type="Google" id="ProtNLM"/>
    </source>
</evidence>
<protein>
    <recommendedName>
        <fullName evidence="4">Sulfotransferase</fullName>
    </recommendedName>
</protein>
<dbReference type="InterPro" id="IPR005331">
    <property type="entry name" value="Sulfotransferase"/>
</dbReference>
<gene>
    <name evidence="2" type="ORF">D9Q98_009874</name>
</gene>
<keyword evidence="3" id="KW-1185">Reference proteome</keyword>
<dbReference type="PANTHER" id="PTHR32301">
    <property type="entry name" value="COUNTIN RECEPTOR CNR3-RELATED"/>
    <property type="match status" value="1"/>
</dbReference>
<dbReference type="InterPro" id="IPR053259">
    <property type="entry name" value="Golvesin-related_Golgi"/>
</dbReference>
<dbReference type="Proteomes" id="UP001055712">
    <property type="component" value="Unassembled WGS sequence"/>
</dbReference>
<dbReference type="OrthoDB" id="406981at2759"/>
<name>A0A9D4TFQ0_CHLVU</name>
<dbReference type="InterPro" id="IPR027417">
    <property type="entry name" value="P-loop_NTPase"/>
</dbReference>
<reference evidence="2" key="1">
    <citation type="journal article" date="2019" name="Plant J.">
        <title>Chlorella vulgaris genome assembly and annotation reveals the molecular basis for metabolic acclimation to high light conditions.</title>
        <authorList>
            <person name="Cecchin M."/>
            <person name="Marcolungo L."/>
            <person name="Rossato M."/>
            <person name="Girolomoni L."/>
            <person name="Cosentino E."/>
            <person name="Cuine S."/>
            <person name="Li-Beisson Y."/>
            <person name="Delledonne M."/>
            <person name="Ballottari M."/>
        </authorList>
    </citation>
    <scope>NUCLEOTIDE SEQUENCE</scope>
    <source>
        <strain evidence="2">211/11P</strain>
    </source>
</reference>
<dbReference type="Pfam" id="PF03567">
    <property type="entry name" value="Sulfotransfer_2"/>
    <property type="match status" value="1"/>
</dbReference>
<keyword evidence="1" id="KW-0472">Membrane</keyword>
<evidence type="ECO:0000256" key="1">
    <source>
        <dbReference type="SAM" id="Phobius"/>
    </source>
</evidence>
<proteinExistence type="predicted"/>
<reference evidence="2" key="2">
    <citation type="submission" date="2020-11" db="EMBL/GenBank/DDBJ databases">
        <authorList>
            <person name="Cecchin M."/>
            <person name="Marcolungo L."/>
            <person name="Rossato M."/>
            <person name="Girolomoni L."/>
            <person name="Cosentino E."/>
            <person name="Cuine S."/>
            <person name="Li-Beisson Y."/>
            <person name="Delledonne M."/>
            <person name="Ballottari M."/>
        </authorList>
    </citation>
    <scope>NUCLEOTIDE SEQUENCE</scope>
    <source>
        <strain evidence="2">211/11P</strain>
        <tissue evidence="2">Whole cell</tissue>
    </source>
</reference>